<dbReference type="Pfam" id="PF01266">
    <property type="entry name" value="DAO"/>
    <property type="match status" value="1"/>
</dbReference>
<dbReference type="InterPro" id="IPR036188">
    <property type="entry name" value="FAD/NAD-bd_sf"/>
</dbReference>
<reference evidence="2" key="1">
    <citation type="submission" date="2020-06" db="EMBL/GenBank/DDBJ databases">
        <title>Draft genome of Bugula neritina, a colonial animal packing powerful symbionts and potential medicines.</title>
        <authorList>
            <person name="Rayko M."/>
        </authorList>
    </citation>
    <scope>NUCLEOTIDE SEQUENCE [LARGE SCALE GENOMIC DNA]</scope>
    <source>
        <strain evidence="2">Kwan_BN1</strain>
    </source>
</reference>
<dbReference type="PANTHER" id="PTHR13847">
    <property type="entry name" value="SARCOSINE DEHYDROGENASE-RELATED"/>
    <property type="match status" value="1"/>
</dbReference>
<feature type="domain" description="FAD dependent oxidoreductase" evidence="1">
    <location>
        <begin position="7"/>
        <end position="346"/>
    </location>
</feature>
<gene>
    <name evidence="2" type="ORF">EB796_001394</name>
</gene>
<comment type="caution">
    <text evidence="2">The sequence shown here is derived from an EMBL/GenBank/DDBJ whole genome shotgun (WGS) entry which is preliminary data.</text>
</comment>
<proteinExistence type="predicted"/>
<dbReference type="InterPro" id="IPR006076">
    <property type="entry name" value="FAD-dep_OxRdtase"/>
</dbReference>
<dbReference type="GO" id="GO:0005737">
    <property type="term" value="C:cytoplasm"/>
    <property type="evidence" value="ECO:0007669"/>
    <property type="project" value="TreeGrafter"/>
</dbReference>
<dbReference type="PROSITE" id="PS51257">
    <property type="entry name" value="PROKAR_LIPOPROTEIN"/>
    <property type="match status" value="1"/>
</dbReference>
<name>A0A7J7KQ34_BUGNE</name>
<protein>
    <recommendedName>
        <fullName evidence="1">FAD dependent oxidoreductase domain-containing protein</fullName>
    </recommendedName>
</protein>
<dbReference type="Proteomes" id="UP000593567">
    <property type="component" value="Unassembled WGS sequence"/>
</dbReference>
<evidence type="ECO:0000313" key="2">
    <source>
        <dbReference type="EMBL" id="KAF6040277.1"/>
    </source>
</evidence>
<dbReference type="Gene3D" id="3.50.50.60">
    <property type="entry name" value="FAD/NAD(P)-binding domain"/>
    <property type="match status" value="2"/>
</dbReference>
<organism evidence="2 3">
    <name type="scientific">Bugula neritina</name>
    <name type="common">Brown bryozoan</name>
    <name type="synonym">Sertularia neritina</name>
    <dbReference type="NCBI Taxonomy" id="10212"/>
    <lineage>
        <taxon>Eukaryota</taxon>
        <taxon>Metazoa</taxon>
        <taxon>Spiralia</taxon>
        <taxon>Lophotrochozoa</taxon>
        <taxon>Bryozoa</taxon>
        <taxon>Gymnolaemata</taxon>
        <taxon>Cheilostomatida</taxon>
        <taxon>Flustrina</taxon>
        <taxon>Buguloidea</taxon>
        <taxon>Bugulidae</taxon>
        <taxon>Bugula</taxon>
    </lineage>
</organism>
<dbReference type="AlphaFoldDB" id="A0A7J7KQ34"/>
<accession>A0A7J7KQ34</accession>
<dbReference type="Gene3D" id="3.30.9.10">
    <property type="entry name" value="D-Amino Acid Oxidase, subunit A, domain 2"/>
    <property type="match status" value="2"/>
</dbReference>
<dbReference type="EMBL" id="VXIV02000163">
    <property type="protein sequence ID" value="KAF6040277.1"/>
    <property type="molecule type" value="Genomic_DNA"/>
</dbReference>
<evidence type="ECO:0000313" key="3">
    <source>
        <dbReference type="Proteomes" id="UP000593567"/>
    </source>
</evidence>
<dbReference type="PANTHER" id="PTHR13847:SF150">
    <property type="entry name" value="OXIDOREDUCTASE TDA3-RELATED"/>
    <property type="match status" value="1"/>
</dbReference>
<evidence type="ECO:0000259" key="1">
    <source>
        <dbReference type="Pfam" id="PF01266"/>
    </source>
</evidence>
<sequence length="365" mass="39398">MANEIGKVVIVGGGIIGCSIAYHLTEMGIPCTLVERVSIACAASGHAGGFLARNWSDHGPTGPLSRESFDLHKKYGAMFDSDYRAVDTLEVMVKEDSKRTKSSPNVPDWVDKSVIGHTDVLGDLTNTAQVHPKKLSKCFIEAAQKKGCEVIIDQVVGVEFSTEDKTFIKAVKLQNKGTLPCDKLVLAMGPWTNVANQWFGHKLPTIGACRAHHIVITPSEPVSAHALFVNYRSKDGNDNPEVYPRPDGTVYICGRTDYEPLPEHAGLVEPNSESLNFLHRVGANISSTLEGSKLETGHACYLPLPENNVPAIGLIPNYHGKLYIAAGHSCWGILNAPATGKNLAELIVHGNSAIDLSPFDPAKFI</sequence>
<keyword evidence="3" id="KW-1185">Reference proteome</keyword>
<dbReference type="OrthoDB" id="424974at2759"/>
<dbReference type="SUPFAM" id="SSF51905">
    <property type="entry name" value="FAD/NAD(P)-binding domain"/>
    <property type="match status" value="1"/>
</dbReference>